<evidence type="ECO:0000256" key="2">
    <source>
        <dbReference type="SAM" id="MobiDB-lite"/>
    </source>
</evidence>
<sequence>MLSPTRRSNVRWASGIQGTPWQPNSLGRMLFQLWKQLQCRPNGLFDYRRIRHDHLVPSTKTRVEPLETDAVDTMESGFNSTNTGTHSEVSRKPMGKRETSLETPKSIHSILETQLANEVLLRRFTEHVLDVRQEELETQEAENKKLLKKLETLKKELSDAQCQLIESRSQSKAKSKQLQQAKDQIFRLQPKRKDMTESEAQQAYKMLCGNVQRWVGNRLGPILDDMETGRLRQVPSGSAARLAPLIREPAKRCISVDMSDEHHVIAIIMYYLWIELFAKSFYCPLDDTVDDATVTWIDEVEAAMSKLPRDAAHCREWRSETLTALTKESLFKSRRSAFISLVSEELASKMSILVPKMSPAELRSSLRRTIVEPAADLAHALDLASNIYSLKWPARNASTRLEVYECTHLSDGLILDLGGTGPNSSARRNVTYLFDLAPGLFVERIEGGRKAPLRAICRPKVLVHAGIEEVPRDATLMKWLCDGSNLSGSHDGLPRTAAQRSKIPIIPFRPSNL</sequence>
<name>A0A151GLB9_DRECN</name>
<dbReference type="InParanoid" id="A0A151GLB9"/>
<proteinExistence type="predicted"/>
<evidence type="ECO:0000256" key="1">
    <source>
        <dbReference type="SAM" id="Coils"/>
    </source>
</evidence>
<feature type="region of interest" description="Disordered" evidence="2">
    <location>
        <begin position="72"/>
        <end position="105"/>
    </location>
</feature>
<dbReference type="EMBL" id="LAYC01000002">
    <property type="protein sequence ID" value="KYK57886.1"/>
    <property type="molecule type" value="Genomic_DNA"/>
</dbReference>
<protein>
    <submittedName>
        <fullName evidence="3">Uncharacterized protein</fullName>
    </submittedName>
</protein>
<dbReference type="AlphaFoldDB" id="A0A151GLB9"/>
<dbReference type="STRING" id="98403.A0A151GLB9"/>
<feature type="compositionally biased region" description="Polar residues" evidence="2">
    <location>
        <begin position="76"/>
        <end position="87"/>
    </location>
</feature>
<feature type="coiled-coil region" evidence="1">
    <location>
        <begin position="129"/>
        <end position="170"/>
    </location>
</feature>
<evidence type="ECO:0000313" key="4">
    <source>
        <dbReference type="Proteomes" id="UP000076580"/>
    </source>
</evidence>
<keyword evidence="4" id="KW-1185">Reference proteome</keyword>
<accession>A0A151GLB9</accession>
<dbReference type="Proteomes" id="UP000076580">
    <property type="component" value="Chromosome 02"/>
</dbReference>
<keyword evidence="1" id="KW-0175">Coiled coil</keyword>
<feature type="compositionally biased region" description="Basic and acidic residues" evidence="2">
    <location>
        <begin position="88"/>
        <end position="100"/>
    </location>
</feature>
<organism evidence="3 4">
    <name type="scientific">Drechmeria coniospora</name>
    <name type="common">Nematophagous fungus</name>
    <name type="synonym">Meria coniospora</name>
    <dbReference type="NCBI Taxonomy" id="98403"/>
    <lineage>
        <taxon>Eukaryota</taxon>
        <taxon>Fungi</taxon>
        <taxon>Dikarya</taxon>
        <taxon>Ascomycota</taxon>
        <taxon>Pezizomycotina</taxon>
        <taxon>Sordariomycetes</taxon>
        <taxon>Hypocreomycetidae</taxon>
        <taxon>Hypocreales</taxon>
        <taxon>Ophiocordycipitaceae</taxon>
        <taxon>Drechmeria</taxon>
    </lineage>
</organism>
<dbReference type="GeneID" id="63717542"/>
<evidence type="ECO:0000313" key="3">
    <source>
        <dbReference type="EMBL" id="KYK57886.1"/>
    </source>
</evidence>
<dbReference type="RefSeq" id="XP_040657238.1">
    <property type="nucleotide sequence ID" value="XM_040802205.1"/>
</dbReference>
<reference evidence="3 4" key="1">
    <citation type="journal article" date="2016" name="Sci. Rep.">
        <title>Insights into Adaptations to a Near-Obligate Nematode Endoparasitic Lifestyle from the Finished Genome of Drechmeria coniospora.</title>
        <authorList>
            <person name="Zhang L."/>
            <person name="Zhou Z."/>
            <person name="Guo Q."/>
            <person name="Fokkens L."/>
            <person name="Miskei M."/>
            <person name="Pocsi I."/>
            <person name="Zhang W."/>
            <person name="Chen M."/>
            <person name="Wang L."/>
            <person name="Sun Y."/>
            <person name="Donzelli B.G."/>
            <person name="Gibson D.M."/>
            <person name="Nelson D.R."/>
            <person name="Luo J.G."/>
            <person name="Rep M."/>
            <person name="Liu H."/>
            <person name="Yang S."/>
            <person name="Wang J."/>
            <person name="Krasnoff S.B."/>
            <person name="Xu Y."/>
            <person name="Molnar I."/>
            <person name="Lin M."/>
        </authorList>
    </citation>
    <scope>NUCLEOTIDE SEQUENCE [LARGE SCALE GENOMIC DNA]</scope>
    <source>
        <strain evidence="3 4">ARSEF 6962</strain>
    </source>
</reference>
<gene>
    <name evidence="3" type="ORF">DCS_04899</name>
</gene>
<comment type="caution">
    <text evidence="3">The sequence shown here is derived from an EMBL/GenBank/DDBJ whole genome shotgun (WGS) entry which is preliminary data.</text>
</comment>